<keyword evidence="2" id="KW-1185">Reference proteome</keyword>
<evidence type="ECO:0000313" key="1">
    <source>
        <dbReference type="EMBL" id="KAF6753408.1"/>
    </source>
</evidence>
<protein>
    <submittedName>
        <fullName evidence="1">Uncharacterized protein</fullName>
    </submittedName>
</protein>
<dbReference type="OrthoDB" id="432970at2759"/>
<dbReference type="Proteomes" id="UP000521943">
    <property type="component" value="Unassembled WGS sequence"/>
</dbReference>
<proteinExistence type="predicted"/>
<dbReference type="AlphaFoldDB" id="A0A8H6M2R4"/>
<organism evidence="1 2">
    <name type="scientific">Ephemerocybe angulata</name>
    <dbReference type="NCBI Taxonomy" id="980116"/>
    <lineage>
        <taxon>Eukaryota</taxon>
        <taxon>Fungi</taxon>
        <taxon>Dikarya</taxon>
        <taxon>Basidiomycota</taxon>
        <taxon>Agaricomycotina</taxon>
        <taxon>Agaricomycetes</taxon>
        <taxon>Agaricomycetidae</taxon>
        <taxon>Agaricales</taxon>
        <taxon>Agaricineae</taxon>
        <taxon>Psathyrellaceae</taxon>
        <taxon>Ephemerocybe</taxon>
    </lineage>
</organism>
<evidence type="ECO:0000313" key="2">
    <source>
        <dbReference type="Proteomes" id="UP000521943"/>
    </source>
</evidence>
<accession>A0A8H6M2R4</accession>
<sequence length="346" mass="39282">MAVLLKAGVYMTDNPEILDHILDMSLFIFMDTTPRRWRKDQTLPQAQYDKIVAPKFEPLGMCLHYTSTREALFRKLNSSTTEALKRLCDTFSRECSESSAGLPKDSPELDCTTFSSYVYTALTFCSQVPRFFKIMLKTRFPVLALKGALSVRHAKDSRIPMGSISLEIATSMFNTEILLIDNSRRLIVQLLEAGILEVVIGDLLYPRDEEEDGELFEEWRFQGDMNPLKALLYASYDRRIANALNTAIMSVSPSTKRDISMNGTAREIWGAFVRDFQFYQDALCRFPNDRIPLCSCTTLLPNLTNLATPQRNVRCARRQSTAQPNAKEKIGIRSIERNALETALTS</sequence>
<gene>
    <name evidence="1" type="ORF">DFP72DRAFT_901617</name>
</gene>
<comment type="caution">
    <text evidence="1">The sequence shown here is derived from an EMBL/GenBank/DDBJ whole genome shotgun (WGS) entry which is preliminary data.</text>
</comment>
<name>A0A8H6M2R4_9AGAR</name>
<dbReference type="EMBL" id="JACGCI010000039">
    <property type="protein sequence ID" value="KAF6753408.1"/>
    <property type="molecule type" value="Genomic_DNA"/>
</dbReference>
<reference evidence="1 2" key="1">
    <citation type="submission" date="2020-07" db="EMBL/GenBank/DDBJ databases">
        <title>Comparative genomics of pyrophilous fungi reveals a link between fire events and developmental genes.</title>
        <authorList>
            <consortium name="DOE Joint Genome Institute"/>
            <person name="Steindorff A.S."/>
            <person name="Carver A."/>
            <person name="Calhoun S."/>
            <person name="Stillman K."/>
            <person name="Liu H."/>
            <person name="Lipzen A."/>
            <person name="Pangilinan J."/>
            <person name="Labutti K."/>
            <person name="Bruns T.D."/>
            <person name="Grigoriev I.V."/>
        </authorList>
    </citation>
    <scope>NUCLEOTIDE SEQUENCE [LARGE SCALE GENOMIC DNA]</scope>
    <source>
        <strain evidence="1 2">CBS 144469</strain>
    </source>
</reference>